<keyword evidence="2" id="KW-1185">Reference proteome</keyword>
<evidence type="ECO:0000313" key="2">
    <source>
        <dbReference type="Proteomes" id="UP000886520"/>
    </source>
</evidence>
<evidence type="ECO:0000313" key="1">
    <source>
        <dbReference type="EMBL" id="KAI5063551.1"/>
    </source>
</evidence>
<dbReference type="AlphaFoldDB" id="A0A9D4Z8H1"/>
<sequence>MQEWAQISVQFKEANSRLFTSFHKDLIPGLMVISGVSLPLSMSPEEGIELLLKVSFSQEVIAHYAAQIVSQAQPLIDMYKALFELLPSTPVEKDMPNPKTEITVSQEEADKIQAVHNKARDAVQIFVKFHRLRSRIRKATAFKLKHRRHG</sequence>
<reference evidence="1" key="1">
    <citation type="submission" date="2021-01" db="EMBL/GenBank/DDBJ databases">
        <title>Adiantum capillus-veneris genome.</title>
        <authorList>
            <person name="Fang Y."/>
            <person name="Liao Q."/>
        </authorList>
    </citation>
    <scope>NUCLEOTIDE SEQUENCE</scope>
    <source>
        <strain evidence="1">H3</strain>
        <tissue evidence="1">Leaf</tissue>
    </source>
</reference>
<organism evidence="1 2">
    <name type="scientific">Adiantum capillus-veneris</name>
    <name type="common">Maidenhair fern</name>
    <dbReference type="NCBI Taxonomy" id="13818"/>
    <lineage>
        <taxon>Eukaryota</taxon>
        <taxon>Viridiplantae</taxon>
        <taxon>Streptophyta</taxon>
        <taxon>Embryophyta</taxon>
        <taxon>Tracheophyta</taxon>
        <taxon>Polypodiopsida</taxon>
        <taxon>Polypodiidae</taxon>
        <taxon>Polypodiales</taxon>
        <taxon>Pteridineae</taxon>
        <taxon>Pteridaceae</taxon>
        <taxon>Vittarioideae</taxon>
        <taxon>Adiantum</taxon>
    </lineage>
</organism>
<comment type="caution">
    <text evidence="1">The sequence shown here is derived from an EMBL/GenBank/DDBJ whole genome shotgun (WGS) entry which is preliminary data.</text>
</comment>
<protein>
    <submittedName>
        <fullName evidence="1">Uncharacterized protein</fullName>
    </submittedName>
</protein>
<accession>A0A9D4Z8H1</accession>
<dbReference type="Proteomes" id="UP000886520">
    <property type="component" value="Chromosome 21"/>
</dbReference>
<proteinExistence type="predicted"/>
<gene>
    <name evidence="1" type="ORF">GOP47_0022098</name>
</gene>
<name>A0A9D4Z8H1_ADICA</name>
<dbReference type="EMBL" id="JABFUD020000021">
    <property type="protein sequence ID" value="KAI5063551.1"/>
    <property type="molecule type" value="Genomic_DNA"/>
</dbReference>